<dbReference type="Proteomes" id="UP000276899">
    <property type="component" value="Chromosome"/>
</dbReference>
<evidence type="ECO:0000313" key="2">
    <source>
        <dbReference type="EMBL" id="VEG74621.1"/>
    </source>
</evidence>
<gene>
    <name evidence="2" type="ORF">NCTC11923_01255</name>
</gene>
<organism evidence="2 3">
    <name type="scientific">Actinomyces slackii</name>
    <dbReference type="NCBI Taxonomy" id="52774"/>
    <lineage>
        <taxon>Bacteria</taxon>
        <taxon>Bacillati</taxon>
        <taxon>Actinomycetota</taxon>
        <taxon>Actinomycetes</taxon>
        <taxon>Actinomycetales</taxon>
        <taxon>Actinomycetaceae</taxon>
        <taxon>Actinomyces</taxon>
    </lineage>
</organism>
<evidence type="ECO:0000313" key="3">
    <source>
        <dbReference type="Proteomes" id="UP000276899"/>
    </source>
</evidence>
<feature type="region of interest" description="Disordered" evidence="1">
    <location>
        <begin position="50"/>
        <end position="74"/>
    </location>
</feature>
<sequence>MAALAARGTGLLDDRATVDEARLAVRGVIRVPDRPFPRLGVAEVTDGSAESMVIDDGRPTADDGPRCSSARSRP</sequence>
<dbReference type="AlphaFoldDB" id="A0A3S4SP89"/>
<feature type="compositionally biased region" description="Basic and acidic residues" evidence="1">
    <location>
        <begin position="55"/>
        <end position="65"/>
    </location>
</feature>
<protein>
    <submittedName>
        <fullName evidence="2">Uncharacterized protein</fullName>
    </submittedName>
</protein>
<reference evidence="2 3" key="1">
    <citation type="submission" date="2018-12" db="EMBL/GenBank/DDBJ databases">
        <authorList>
            <consortium name="Pathogen Informatics"/>
        </authorList>
    </citation>
    <scope>NUCLEOTIDE SEQUENCE [LARGE SCALE GENOMIC DNA]</scope>
    <source>
        <strain evidence="2 3">NCTC11923</strain>
    </source>
</reference>
<accession>A0A3S4SP89</accession>
<proteinExistence type="predicted"/>
<evidence type="ECO:0000256" key="1">
    <source>
        <dbReference type="SAM" id="MobiDB-lite"/>
    </source>
</evidence>
<dbReference type="KEGG" id="asla:NCTC11923_01255"/>
<name>A0A3S4SP89_9ACTO</name>
<dbReference type="EMBL" id="LR134363">
    <property type="protein sequence ID" value="VEG74621.1"/>
    <property type="molecule type" value="Genomic_DNA"/>
</dbReference>
<dbReference type="STRING" id="1278298.GCA_000428685_01783"/>
<keyword evidence="3" id="KW-1185">Reference proteome</keyword>